<evidence type="ECO:0000313" key="17">
    <source>
        <dbReference type="EMBL" id="RWS12352.1"/>
    </source>
</evidence>
<dbReference type="Pfam" id="PF00209">
    <property type="entry name" value="SNF"/>
    <property type="match status" value="1"/>
</dbReference>
<evidence type="ECO:0000256" key="15">
    <source>
        <dbReference type="PIRSR" id="PIRSR600175-1"/>
    </source>
</evidence>
<keyword evidence="7 16" id="KW-1133">Transmembrane helix</keyword>
<evidence type="ECO:0000256" key="3">
    <source>
        <dbReference type="ARBA" id="ARBA00022448"/>
    </source>
</evidence>
<dbReference type="Proteomes" id="UP000285301">
    <property type="component" value="Unassembled WGS sequence"/>
</dbReference>
<evidence type="ECO:0000256" key="13">
    <source>
        <dbReference type="ARBA" id="ARBA00037785"/>
    </source>
</evidence>
<keyword evidence="18" id="KW-1185">Reference proteome</keyword>
<dbReference type="GO" id="GO:0046872">
    <property type="term" value="F:metal ion binding"/>
    <property type="evidence" value="ECO:0007669"/>
    <property type="project" value="UniProtKB-KW"/>
</dbReference>
<reference evidence="17 18" key="1">
    <citation type="journal article" date="2018" name="Gigascience">
        <title>Genomes of trombidid mites reveal novel predicted allergens and laterally-transferred genes associated with secondary metabolism.</title>
        <authorList>
            <person name="Dong X."/>
            <person name="Chaisiri K."/>
            <person name="Xia D."/>
            <person name="Armstrong S.D."/>
            <person name="Fang Y."/>
            <person name="Donnelly M.J."/>
            <person name="Kadowaki T."/>
            <person name="McGarry J.W."/>
            <person name="Darby A.C."/>
            <person name="Makepeace B.L."/>
        </authorList>
    </citation>
    <scope>NUCLEOTIDE SEQUENCE [LARGE SCALE GENOMIC DNA]</scope>
    <source>
        <strain evidence="17">UoL-WK</strain>
    </source>
</reference>
<organism evidence="17 18">
    <name type="scientific">Dinothrombium tinctorium</name>
    <dbReference type="NCBI Taxonomy" id="1965070"/>
    <lineage>
        <taxon>Eukaryota</taxon>
        <taxon>Metazoa</taxon>
        <taxon>Ecdysozoa</taxon>
        <taxon>Arthropoda</taxon>
        <taxon>Chelicerata</taxon>
        <taxon>Arachnida</taxon>
        <taxon>Acari</taxon>
        <taxon>Acariformes</taxon>
        <taxon>Trombidiformes</taxon>
        <taxon>Prostigmata</taxon>
        <taxon>Anystina</taxon>
        <taxon>Parasitengona</taxon>
        <taxon>Trombidioidea</taxon>
        <taxon>Trombidiidae</taxon>
        <taxon>Dinothrombium</taxon>
    </lineage>
</organism>
<gene>
    <name evidence="17" type="ORF">B4U79_15234</name>
</gene>
<dbReference type="SUPFAM" id="SSF161070">
    <property type="entry name" value="SNF-like"/>
    <property type="match status" value="1"/>
</dbReference>
<keyword evidence="4 16" id="KW-0812">Transmembrane</keyword>
<keyword evidence="12" id="KW-0739">Sodium transport</keyword>
<dbReference type="PANTHER" id="PTHR11616">
    <property type="entry name" value="SODIUM/CHLORIDE DEPENDENT TRANSPORTER"/>
    <property type="match status" value="1"/>
</dbReference>
<comment type="caution">
    <text evidence="17">The sequence shown here is derived from an EMBL/GenBank/DDBJ whole genome shotgun (WGS) entry which is preliminary data.</text>
</comment>
<evidence type="ECO:0000256" key="5">
    <source>
        <dbReference type="ARBA" id="ARBA00022847"/>
    </source>
</evidence>
<evidence type="ECO:0000313" key="18">
    <source>
        <dbReference type="Proteomes" id="UP000285301"/>
    </source>
</evidence>
<keyword evidence="6" id="KW-0029">Amino-acid transport</keyword>
<accession>A0A443RAR1</accession>
<evidence type="ECO:0000256" key="2">
    <source>
        <dbReference type="ARBA" id="ARBA00006459"/>
    </source>
</evidence>
<keyword evidence="10 16" id="KW-0472">Membrane</keyword>
<dbReference type="GO" id="GO:0005886">
    <property type="term" value="C:plasma membrane"/>
    <property type="evidence" value="ECO:0007669"/>
    <property type="project" value="TreeGrafter"/>
</dbReference>
<dbReference type="PANTHER" id="PTHR11616:SF321">
    <property type="entry name" value="SODIUM-DEPENDENT NUTRIENT AMINO ACID TRANSPORTER 1-RELATED"/>
    <property type="match status" value="1"/>
</dbReference>
<evidence type="ECO:0000256" key="10">
    <source>
        <dbReference type="ARBA" id="ARBA00023136"/>
    </source>
</evidence>
<keyword evidence="9" id="KW-0406">Ion transport</keyword>
<dbReference type="PRINTS" id="PR00176">
    <property type="entry name" value="NANEUSMPORT"/>
</dbReference>
<sequence>MSVGLGNVWRFPHAAYSNGGGAFLILYLLLLFIIGRPLHYMQLILGQFSGRGPIKVWKCVPALKGIGFAQLASTSYLTIFYNYLMALTLYYLFASFQNPLPWTVCNFEWVNDCKTKRLKMNLLHKLRN</sequence>
<evidence type="ECO:0000256" key="9">
    <source>
        <dbReference type="ARBA" id="ARBA00023065"/>
    </source>
</evidence>
<evidence type="ECO:0000256" key="11">
    <source>
        <dbReference type="ARBA" id="ARBA00023180"/>
    </source>
</evidence>
<evidence type="ECO:0000256" key="16">
    <source>
        <dbReference type="SAM" id="Phobius"/>
    </source>
</evidence>
<keyword evidence="3" id="KW-0813">Transport</keyword>
<evidence type="ECO:0000256" key="12">
    <source>
        <dbReference type="ARBA" id="ARBA00023201"/>
    </source>
</evidence>
<dbReference type="AlphaFoldDB" id="A0A443RAR1"/>
<evidence type="ECO:0000256" key="4">
    <source>
        <dbReference type="ARBA" id="ARBA00022692"/>
    </source>
</evidence>
<dbReference type="GO" id="GO:0089718">
    <property type="term" value="P:amino acid import across plasma membrane"/>
    <property type="evidence" value="ECO:0007669"/>
    <property type="project" value="TreeGrafter"/>
</dbReference>
<feature type="binding site" evidence="15">
    <location>
        <position position="7"/>
    </location>
    <ligand>
        <name>Na(+)</name>
        <dbReference type="ChEBI" id="CHEBI:29101"/>
        <label>1</label>
    </ligand>
</feature>
<dbReference type="STRING" id="1965070.A0A443RAR1"/>
<keyword evidence="8 15" id="KW-0915">Sodium</keyword>
<keyword evidence="11" id="KW-0325">Glycoprotein</keyword>
<dbReference type="InterPro" id="IPR037272">
    <property type="entry name" value="SNS_sf"/>
</dbReference>
<keyword evidence="15" id="KW-0479">Metal-binding</keyword>
<dbReference type="GO" id="GO:0005283">
    <property type="term" value="F:amino acid:sodium symporter activity"/>
    <property type="evidence" value="ECO:0007669"/>
    <property type="project" value="TreeGrafter"/>
</dbReference>
<evidence type="ECO:0000256" key="7">
    <source>
        <dbReference type="ARBA" id="ARBA00022989"/>
    </source>
</evidence>
<dbReference type="GO" id="GO:0015179">
    <property type="term" value="F:L-amino acid transmembrane transporter activity"/>
    <property type="evidence" value="ECO:0007669"/>
    <property type="project" value="TreeGrafter"/>
</dbReference>
<dbReference type="OrthoDB" id="6581954at2759"/>
<proteinExistence type="inferred from homology"/>
<evidence type="ECO:0000256" key="6">
    <source>
        <dbReference type="ARBA" id="ARBA00022970"/>
    </source>
</evidence>
<dbReference type="EMBL" id="NCKU01001349">
    <property type="protein sequence ID" value="RWS12352.1"/>
    <property type="molecule type" value="Genomic_DNA"/>
</dbReference>
<name>A0A443RAR1_9ACAR</name>
<protein>
    <recommendedName>
        <fullName evidence="14">Sodium-dependent nutrient amino acid transporter 1</fullName>
    </recommendedName>
</protein>
<keyword evidence="5" id="KW-0769">Symport</keyword>
<comment type="subcellular location">
    <subcellularLocation>
        <location evidence="1">Membrane</location>
        <topology evidence="1">Multi-pass membrane protein</topology>
    </subcellularLocation>
</comment>
<comment type="similarity">
    <text evidence="2">Belongs to the sodium:neurotransmitter symporter (SNF) (TC 2.A.22) family.</text>
</comment>
<feature type="transmembrane region" description="Helical" evidence="16">
    <location>
        <begin position="74"/>
        <end position="93"/>
    </location>
</feature>
<feature type="transmembrane region" description="Helical" evidence="16">
    <location>
        <begin position="15"/>
        <end position="34"/>
    </location>
</feature>
<feature type="binding site" evidence="15">
    <location>
        <position position="3"/>
    </location>
    <ligand>
        <name>Na(+)</name>
        <dbReference type="ChEBI" id="CHEBI:29101"/>
        <label>1</label>
    </ligand>
</feature>
<evidence type="ECO:0000256" key="14">
    <source>
        <dbReference type="ARBA" id="ARBA00040215"/>
    </source>
</evidence>
<dbReference type="InterPro" id="IPR000175">
    <property type="entry name" value="Na/ntran_symport"/>
</dbReference>
<evidence type="ECO:0000256" key="8">
    <source>
        <dbReference type="ARBA" id="ARBA00023053"/>
    </source>
</evidence>
<evidence type="ECO:0000256" key="1">
    <source>
        <dbReference type="ARBA" id="ARBA00004141"/>
    </source>
</evidence>
<dbReference type="PROSITE" id="PS50267">
    <property type="entry name" value="NA_NEUROTRAN_SYMP_3"/>
    <property type="match status" value="1"/>
</dbReference>
<comment type="function">
    <text evidence="13">Unusual broad substrate spectrum amino acid:sodium cotransporter that promotes absorption of the D isomers of essential amino acids. Neutral amino acids are the preferred substrates, especially methionine and phenylalanine.</text>
</comment>